<accession>A0A135L1K8</accession>
<sequence length="61" mass="7234">MKKINSTDILFLLLFMTTLNDIDFTNWLDYVAVESFAVWIGMMIYKLKLMRRKKEGIRGVT</sequence>
<dbReference type="STRING" id="1413211.U473_01725"/>
<dbReference type="RefSeq" id="WP_068722766.1">
    <property type="nucleotide sequence ID" value="NZ_LSKU01000001.1"/>
</dbReference>
<comment type="caution">
    <text evidence="2">The sequence shown here is derived from an EMBL/GenBank/DDBJ whole genome shotgun (WGS) entry which is preliminary data.</text>
</comment>
<organism evidence="2 3">
    <name type="scientific">Tepidibacillus decaturensis</name>
    <dbReference type="NCBI Taxonomy" id="1413211"/>
    <lineage>
        <taxon>Bacteria</taxon>
        <taxon>Bacillati</taxon>
        <taxon>Bacillota</taxon>
        <taxon>Bacilli</taxon>
        <taxon>Bacillales</taxon>
        <taxon>Bacillaceae</taxon>
        <taxon>Tepidibacillus</taxon>
    </lineage>
</organism>
<evidence type="ECO:0000256" key="1">
    <source>
        <dbReference type="SAM" id="Phobius"/>
    </source>
</evidence>
<keyword evidence="1" id="KW-0472">Membrane</keyword>
<reference evidence="2 3" key="1">
    <citation type="submission" date="2016-02" db="EMBL/GenBank/DDBJ databases">
        <title>Draft Genome for Tepidibacillus decaturensis nov. sp. Strain Z9, an Anaerobic, Moderately Thermophilic and Heterotrophic Bacterium from Deep Subsurface of the Illinois Basin, USA.</title>
        <authorList>
            <person name="Dong Y."/>
            <person name="Chang J.Y."/>
            <person name="Sanford R."/>
            <person name="Fouke B.W."/>
        </authorList>
    </citation>
    <scope>NUCLEOTIDE SEQUENCE [LARGE SCALE GENOMIC DNA]</scope>
    <source>
        <strain evidence="2 3">Z9</strain>
    </source>
</reference>
<dbReference type="AlphaFoldDB" id="A0A135L1K8"/>
<name>A0A135L1K8_9BACI</name>
<gene>
    <name evidence="2" type="ORF">U473_01725</name>
</gene>
<keyword evidence="1" id="KW-1133">Transmembrane helix</keyword>
<keyword evidence="1" id="KW-0812">Transmembrane</keyword>
<evidence type="ECO:0000313" key="3">
    <source>
        <dbReference type="Proteomes" id="UP000070352"/>
    </source>
</evidence>
<dbReference type="Proteomes" id="UP000070352">
    <property type="component" value="Unassembled WGS sequence"/>
</dbReference>
<proteinExistence type="predicted"/>
<protein>
    <submittedName>
        <fullName evidence="2">Uncharacterized protein</fullName>
    </submittedName>
</protein>
<keyword evidence="3" id="KW-1185">Reference proteome</keyword>
<feature type="transmembrane region" description="Helical" evidence="1">
    <location>
        <begin position="30"/>
        <end position="47"/>
    </location>
</feature>
<evidence type="ECO:0000313" key="2">
    <source>
        <dbReference type="EMBL" id="KXG42891.1"/>
    </source>
</evidence>
<dbReference type="EMBL" id="LSKU01000001">
    <property type="protein sequence ID" value="KXG42891.1"/>
    <property type="molecule type" value="Genomic_DNA"/>
</dbReference>